<dbReference type="GO" id="GO:0003824">
    <property type="term" value="F:catalytic activity"/>
    <property type="evidence" value="ECO:0007669"/>
    <property type="project" value="InterPro"/>
</dbReference>
<evidence type="ECO:0000313" key="2">
    <source>
        <dbReference type="EMBL" id="QHT95836.1"/>
    </source>
</evidence>
<dbReference type="InterPro" id="IPR036691">
    <property type="entry name" value="Endo/exonu/phosph_ase_sf"/>
</dbReference>
<dbReference type="PANTHER" id="PTHR42834:SF1">
    <property type="entry name" value="ENDONUCLEASE_EXONUCLEASE_PHOSPHATASE FAMILY PROTEIN (AFU_ORTHOLOGUE AFUA_3G09210)"/>
    <property type="match status" value="1"/>
</dbReference>
<organism evidence="2">
    <name type="scientific">viral metagenome</name>
    <dbReference type="NCBI Taxonomy" id="1070528"/>
    <lineage>
        <taxon>unclassified sequences</taxon>
        <taxon>metagenomes</taxon>
        <taxon>organismal metagenomes</taxon>
    </lineage>
</organism>
<reference evidence="2" key="1">
    <citation type="journal article" date="2020" name="Nature">
        <title>Giant virus diversity and host interactions through global metagenomics.</title>
        <authorList>
            <person name="Schulz F."/>
            <person name="Roux S."/>
            <person name="Paez-Espino D."/>
            <person name="Jungbluth S."/>
            <person name="Walsh D.A."/>
            <person name="Denef V.J."/>
            <person name="McMahon K.D."/>
            <person name="Konstantinidis K.T."/>
            <person name="Eloe-Fadrosh E.A."/>
            <person name="Kyrpides N.C."/>
            <person name="Woyke T."/>
        </authorList>
    </citation>
    <scope>NUCLEOTIDE SEQUENCE</scope>
    <source>
        <strain evidence="2">GVMAG-M-3300024301-20</strain>
    </source>
</reference>
<dbReference type="InterPro" id="IPR005135">
    <property type="entry name" value="Endo/exonuclease/phosphatase"/>
</dbReference>
<feature type="domain" description="Endonuclease/exonuclease/phosphatase" evidence="1">
    <location>
        <begin position="74"/>
        <end position="325"/>
    </location>
</feature>
<dbReference type="EMBL" id="MN740246">
    <property type="protein sequence ID" value="QHT95836.1"/>
    <property type="molecule type" value="Genomic_DNA"/>
</dbReference>
<protein>
    <recommendedName>
        <fullName evidence="1">Endonuclease/exonuclease/phosphatase domain-containing protein</fullName>
    </recommendedName>
</protein>
<dbReference type="Gene3D" id="3.60.10.10">
    <property type="entry name" value="Endonuclease/exonuclease/phosphatase"/>
    <property type="match status" value="1"/>
</dbReference>
<sequence>MNLLVCSLLILSFFLTDIMCLTDTECPNVSSFGDRRKSKNTLRLVQYNVEWLFIDYYSAMDCPGNGCTWKTLSDAEIHMNYVADTIRALNPDILNLCEVEGCDELNILKNLLNTTNTINPYNTYLKKGTDTGTGQNVGLITKIDPITNLYRSNEKIEYPIAGSTCGYTGTSSTTSVSKHYITEFQLATSDKNENKNINVALISAHLIAIPTDSHRCAQREAQTQILQNIIYSYIQKGYEIIVIGDMNDYDNEVLDLNGDIPLSSVLRIIKGLKGSKQGLYTLTNVAYRVPQNERFSDWYDSDNNCNTTSTRDYSMIDHILVTNNIDKKIANAFIYHGYKEYCGKWNSDHYPVVVDFVF</sequence>
<dbReference type="PANTHER" id="PTHR42834">
    <property type="entry name" value="ENDONUCLEASE/EXONUCLEASE/PHOSPHATASE FAMILY PROTEIN (AFU_ORTHOLOGUE AFUA_3G09210)"/>
    <property type="match status" value="1"/>
</dbReference>
<evidence type="ECO:0000259" key="1">
    <source>
        <dbReference type="Pfam" id="PF03372"/>
    </source>
</evidence>
<proteinExistence type="predicted"/>
<dbReference type="SUPFAM" id="SSF56219">
    <property type="entry name" value="DNase I-like"/>
    <property type="match status" value="1"/>
</dbReference>
<name>A0A6C0ITU8_9ZZZZ</name>
<accession>A0A6C0ITU8</accession>
<dbReference type="Pfam" id="PF03372">
    <property type="entry name" value="Exo_endo_phos"/>
    <property type="match status" value="1"/>
</dbReference>
<dbReference type="AlphaFoldDB" id="A0A6C0ITU8"/>